<evidence type="ECO:0000313" key="4">
    <source>
        <dbReference type="Proteomes" id="UP000076405"/>
    </source>
</evidence>
<sequence>MILNLAKNKFFTFFFLHSLLPTDSKQITQWVVLQFVNSL</sequence>
<reference evidence="3 4" key="1">
    <citation type="journal article" date="2016" name="PLoS ONE">
        <title>The Identification of Novel Diagnostic Marker Genes for the Detection of Beer Spoiling Pediococcus damnosus Strains Using the BlAst Diagnostic Gene findEr.</title>
        <authorList>
            <person name="Behr J."/>
            <person name="Geissler A.J."/>
            <person name="Schmid J."/>
            <person name="Zehe A."/>
            <person name="Vogel R.F."/>
        </authorList>
    </citation>
    <scope>NUCLEOTIDE SEQUENCE [LARGE SCALE GENOMIC DNA]</scope>
    <source>
        <strain evidence="1 4">TMW 2.1533</strain>
        <strain evidence="2 3">TMW 2.1535</strain>
    </source>
</reference>
<dbReference type="EMBL" id="CP012288">
    <property type="protein sequence ID" value="AMV66812.1"/>
    <property type="molecule type" value="Genomic_DNA"/>
</dbReference>
<proteinExistence type="predicted"/>
<evidence type="ECO:0000313" key="2">
    <source>
        <dbReference type="EMBL" id="AMV66812.1"/>
    </source>
</evidence>
<dbReference type="KEGG" id="pdm:ADU72_0867"/>
<dbReference type="AlphaFoldDB" id="A0AAC9FJB1"/>
<gene>
    <name evidence="1" type="ORF">ADU70_1824</name>
    <name evidence="2" type="ORF">ADU72_0867</name>
</gene>
<dbReference type="EMBL" id="CP012275">
    <property type="protein sequence ID" value="AMV63290.1"/>
    <property type="molecule type" value="Genomic_DNA"/>
</dbReference>
<protein>
    <submittedName>
        <fullName evidence="1">Uncharacterized protein</fullName>
    </submittedName>
</protein>
<keyword evidence="3" id="KW-1185">Reference proteome</keyword>
<name>A0AAC9FJB1_9LACO</name>
<dbReference type="Proteomes" id="UP000076405">
    <property type="component" value="Chromosome"/>
</dbReference>
<evidence type="ECO:0000313" key="1">
    <source>
        <dbReference type="EMBL" id="AMV63290.1"/>
    </source>
</evidence>
<organism evidence="1 4">
    <name type="scientific">Pediococcus damnosus</name>
    <dbReference type="NCBI Taxonomy" id="51663"/>
    <lineage>
        <taxon>Bacteria</taxon>
        <taxon>Bacillati</taxon>
        <taxon>Bacillota</taxon>
        <taxon>Bacilli</taxon>
        <taxon>Lactobacillales</taxon>
        <taxon>Lactobacillaceae</taxon>
        <taxon>Pediococcus</taxon>
    </lineage>
</organism>
<dbReference type="Proteomes" id="UP000076244">
    <property type="component" value="Chromosome"/>
</dbReference>
<evidence type="ECO:0000313" key="3">
    <source>
        <dbReference type="Proteomes" id="UP000076244"/>
    </source>
</evidence>
<accession>A0AAC9FJB1</accession>